<gene>
    <name evidence="2" type="ORF">Nepgr_026499</name>
</gene>
<comment type="caution">
    <text evidence="2">The sequence shown here is derived from an EMBL/GenBank/DDBJ whole genome shotgun (WGS) entry which is preliminary data.</text>
</comment>
<organism evidence="2 3">
    <name type="scientific">Nepenthes gracilis</name>
    <name type="common">Slender pitcher plant</name>
    <dbReference type="NCBI Taxonomy" id="150966"/>
    <lineage>
        <taxon>Eukaryota</taxon>
        <taxon>Viridiplantae</taxon>
        <taxon>Streptophyta</taxon>
        <taxon>Embryophyta</taxon>
        <taxon>Tracheophyta</taxon>
        <taxon>Spermatophyta</taxon>
        <taxon>Magnoliopsida</taxon>
        <taxon>eudicotyledons</taxon>
        <taxon>Gunneridae</taxon>
        <taxon>Pentapetalae</taxon>
        <taxon>Caryophyllales</taxon>
        <taxon>Nepenthaceae</taxon>
        <taxon>Nepenthes</taxon>
    </lineage>
</organism>
<reference evidence="2" key="1">
    <citation type="submission" date="2023-05" db="EMBL/GenBank/DDBJ databases">
        <title>Nepenthes gracilis genome sequencing.</title>
        <authorList>
            <person name="Fukushima K."/>
        </authorList>
    </citation>
    <scope>NUCLEOTIDE SEQUENCE</scope>
    <source>
        <strain evidence="2">SING2019-196</strain>
    </source>
</reference>
<dbReference type="Proteomes" id="UP001279734">
    <property type="component" value="Unassembled WGS sequence"/>
</dbReference>
<feature type="domain" description="K-box" evidence="1">
    <location>
        <begin position="1"/>
        <end position="66"/>
    </location>
</feature>
<keyword evidence="3" id="KW-1185">Reference proteome</keyword>
<dbReference type="AlphaFoldDB" id="A0AAD3T8P3"/>
<protein>
    <recommendedName>
        <fullName evidence="1">K-box domain-containing protein</fullName>
    </recommendedName>
</protein>
<dbReference type="PROSITE" id="PS51297">
    <property type="entry name" value="K_BOX"/>
    <property type="match status" value="1"/>
</dbReference>
<dbReference type="InterPro" id="IPR002487">
    <property type="entry name" value="TF_Kbox"/>
</dbReference>
<evidence type="ECO:0000313" key="3">
    <source>
        <dbReference type="Proteomes" id="UP001279734"/>
    </source>
</evidence>
<dbReference type="Pfam" id="PF01486">
    <property type="entry name" value="K-box"/>
    <property type="match status" value="1"/>
</dbReference>
<name>A0AAD3T8P3_NEPGR</name>
<sequence length="130" mass="14777">MGQKLCGLTAKELQYLENQLEMSLRGVRTKKEEILTNEIQELNRKGNLIHQENVELCKKVKLIHQENMELYKKLYGIRDMNEASPNSFIPNGFSTSEDSNDHINLQLSQPESQSHQAAATAATELGLQLH</sequence>
<dbReference type="EMBL" id="BSYO01000028">
    <property type="protein sequence ID" value="GMH24656.1"/>
    <property type="molecule type" value="Genomic_DNA"/>
</dbReference>
<evidence type="ECO:0000259" key="1">
    <source>
        <dbReference type="PROSITE" id="PS51297"/>
    </source>
</evidence>
<dbReference type="GO" id="GO:0003700">
    <property type="term" value="F:DNA-binding transcription factor activity"/>
    <property type="evidence" value="ECO:0007669"/>
    <property type="project" value="InterPro"/>
</dbReference>
<proteinExistence type="predicted"/>
<accession>A0AAD3T8P3</accession>
<dbReference type="GO" id="GO:0005634">
    <property type="term" value="C:nucleus"/>
    <property type="evidence" value="ECO:0007669"/>
    <property type="project" value="InterPro"/>
</dbReference>
<evidence type="ECO:0000313" key="2">
    <source>
        <dbReference type="EMBL" id="GMH24656.1"/>
    </source>
</evidence>